<dbReference type="EMBL" id="JAIULA010000014">
    <property type="protein sequence ID" value="MCP0887224.1"/>
    <property type="molecule type" value="Genomic_DNA"/>
</dbReference>
<comment type="caution">
    <text evidence="2">The sequence shown here is derived from an EMBL/GenBank/DDBJ whole genome shotgun (WGS) entry which is preliminary data.</text>
</comment>
<dbReference type="AlphaFoldDB" id="A0A9X2FK91"/>
<dbReference type="RefSeq" id="WP_253360897.1">
    <property type="nucleotide sequence ID" value="NZ_JAIULA010000014.1"/>
</dbReference>
<gene>
    <name evidence="2" type="ORF">LB941_07735</name>
</gene>
<feature type="transmembrane region" description="Helical" evidence="1">
    <location>
        <begin position="34"/>
        <end position="53"/>
    </location>
</feature>
<feature type="transmembrane region" description="Helical" evidence="1">
    <location>
        <begin position="7"/>
        <end position="28"/>
    </location>
</feature>
<evidence type="ECO:0000313" key="3">
    <source>
        <dbReference type="Proteomes" id="UP001139006"/>
    </source>
</evidence>
<keyword evidence="1" id="KW-1133">Transmembrane helix</keyword>
<accession>A0A9X2FK91</accession>
<sequence>MINTKRNILLTTLYGSCDLVGLCLLLATLFLDSYYLYFFSILLIIIPFIFIATKLRKNKKHSIKIFDLLENGYPLDMEHNDEREWRIMLTATYISYRITLATALVSLVILLLLLKLSSLFSAFLFIELAVVVPIITGQWTYLITYYKLDRF</sequence>
<protein>
    <submittedName>
        <fullName evidence="2">Uncharacterized protein</fullName>
    </submittedName>
</protein>
<feature type="transmembrane region" description="Helical" evidence="1">
    <location>
        <begin position="93"/>
        <end position="114"/>
    </location>
</feature>
<proteinExistence type="predicted"/>
<organism evidence="2 3">
    <name type="scientific">Ligilactobacillus ubinensis</name>
    <dbReference type="NCBI Taxonomy" id="2876789"/>
    <lineage>
        <taxon>Bacteria</taxon>
        <taxon>Bacillati</taxon>
        <taxon>Bacillota</taxon>
        <taxon>Bacilli</taxon>
        <taxon>Lactobacillales</taxon>
        <taxon>Lactobacillaceae</taxon>
        <taxon>Ligilactobacillus</taxon>
    </lineage>
</organism>
<name>A0A9X2FK91_9LACO</name>
<feature type="transmembrane region" description="Helical" evidence="1">
    <location>
        <begin position="120"/>
        <end position="142"/>
    </location>
</feature>
<reference evidence="2 3" key="1">
    <citation type="journal article" date="2023" name="Int. J. Syst. Evol. Microbiol.">
        <title>Ligilactobacillus ubinensis sp. nov., a novel species isolated from the wild ferment of a durian fruit (Durio zibethinus).</title>
        <authorList>
            <person name="Heng Y.C."/>
            <person name="Menon N."/>
            <person name="Chen B."/>
            <person name="Loo B.Z.L."/>
            <person name="Wong G.W.J."/>
            <person name="Lim A.C.H."/>
            <person name="Silvaraju S."/>
            <person name="Kittelmann S."/>
        </authorList>
    </citation>
    <scope>NUCLEOTIDE SEQUENCE [LARGE SCALE GENOMIC DNA]</scope>
    <source>
        <strain evidence="2 3">WILCCON 0076</strain>
    </source>
</reference>
<evidence type="ECO:0000256" key="1">
    <source>
        <dbReference type="SAM" id="Phobius"/>
    </source>
</evidence>
<keyword evidence="1" id="KW-0812">Transmembrane</keyword>
<keyword evidence="3" id="KW-1185">Reference proteome</keyword>
<keyword evidence="1" id="KW-0472">Membrane</keyword>
<evidence type="ECO:0000313" key="2">
    <source>
        <dbReference type="EMBL" id="MCP0887224.1"/>
    </source>
</evidence>
<dbReference type="Proteomes" id="UP001139006">
    <property type="component" value="Unassembled WGS sequence"/>
</dbReference>